<comment type="similarity">
    <text evidence="4">Belongs to the DNA polymerase type-B-like family.</text>
</comment>
<dbReference type="InterPro" id="IPR002058">
    <property type="entry name" value="PAP_assoc"/>
</dbReference>
<dbReference type="EC" id="2.7.7.19" evidence="5"/>
<feature type="compositionally biased region" description="Polar residues" evidence="10">
    <location>
        <begin position="140"/>
        <end position="154"/>
    </location>
</feature>
<keyword evidence="14" id="KW-1185">Reference proteome</keyword>
<feature type="region of interest" description="Disordered" evidence="10">
    <location>
        <begin position="1426"/>
        <end position="1505"/>
    </location>
</feature>
<dbReference type="SUPFAM" id="SSF81631">
    <property type="entry name" value="PAP/OAS1 substrate-binding domain"/>
    <property type="match status" value="1"/>
</dbReference>
<keyword evidence="9" id="KW-0460">Magnesium</keyword>
<organism evidence="13 14">
    <name type="scientific">Lithohypha guttulata</name>
    <dbReference type="NCBI Taxonomy" id="1690604"/>
    <lineage>
        <taxon>Eukaryota</taxon>
        <taxon>Fungi</taxon>
        <taxon>Dikarya</taxon>
        <taxon>Ascomycota</taxon>
        <taxon>Pezizomycotina</taxon>
        <taxon>Eurotiomycetes</taxon>
        <taxon>Chaetothyriomycetidae</taxon>
        <taxon>Chaetothyriales</taxon>
        <taxon>Trichomeriaceae</taxon>
        <taxon>Lithohypha</taxon>
    </lineage>
</organism>
<feature type="region of interest" description="Disordered" evidence="10">
    <location>
        <begin position="1"/>
        <end position="104"/>
    </location>
</feature>
<feature type="compositionally biased region" description="Basic and acidic residues" evidence="10">
    <location>
        <begin position="331"/>
        <end position="340"/>
    </location>
</feature>
<evidence type="ECO:0000256" key="4">
    <source>
        <dbReference type="ARBA" id="ARBA00008593"/>
    </source>
</evidence>
<feature type="domain" description="PAP-associated" evidence="11">
    <location>
        <begin position="512"/>
        <end position="581"/>
    </location>
</feature>
<dbReference type="Gene3D" id="3.30.460.10">
    <property type="entry name" value="Beta Polymerase, domain 2"/>
    <property type="match status" value="1"/>
</dbReference>
<feature type="region of interest" description="Disordered" evidence="10">
    <location>
        <begin position="330"/>
        <end position="349"/>
    </location>
</feature>
<comment type="subcellular location">
    <subcellularLocation>
        <location evidence="3">Cytoplasm</location>
    </subcellularLocation>
</comment>
<comment type="cofactor">
    <cofactor evidence="1">
        <name>Mn(2+)</name>
        <dbReference type="ChEBI" id="CHEBI:29035"/>
    </cofactor>
</comment>
<dbReference type="PANTHER" id="PTHR12271">
    <property type="entry name" value="POLY A POLYMERASE CID PAP -RELATED"/>
    <property type="match status" value="1"/>
</dbReference>
<comment type="cofactor">
    <cofactor evidence="2">
        <name>Mg(2+)</name>
        <dbReference type="ChEBI" id="CHEBI:18420"/>
    </cofactor>
</comment>
<evidence type="ECO:0000256" key="3">
    <source>
        <dbReference type="ARBA" id="ARBA00004496"/>
    </source>
</evidence>
<evidence type="ECO:0000256" key="2">
    <source>
        <dbReference type="ARBA" id="ARBA00001946"/>
    </source>
</evidence>
<evidence type="ECO:0000256" key="6">
    <source>
        <dbReference type="ARBA" id="ARBA00022490"/>
    </source>
</evidence>
<dbReference type="InterPro" id="IPR054708">
    <property type="entry name" value="MTPAP-like_central"/>
</dbReference>
<feature type="compositionally biased region" description="Basic and acidic residues" evidence="10">
    <location>
        <begin position="638"/>
        <end position="656"/>
    </location>
</feature>
<dbReference type="Pfam" id="PF22600">
    <property type="entry name" value="MTPAP-like_central"/>
    <property type="match status" value="1"/>
</dbReference>
<reference evidence="13 14" key="1">
    <citation type="submission" date="2023-08" db="EMBL/GenBank/DDBJ databases">
        <title>Black Yeasts Isolated from many extreme environments.</title>
        <authorList>
            <person name="Coleine C."/>
            <person name="Stajich J.E."/>
            <person name="Selbmann L."/>
        </authorList>
    </citation>
    <scope>NUCLEOTIDE SEQUENCE [LARGE SCALE GENOMIC DNA]</scope>
    <source>
        <strain evidence="13 14">CCFEE 5885</strain>
    </source>
</reference>
<dbReference type="PANTHER" id="PTHR12271:SF40">
    <property type="entry name" value="POLY(A) RNA POLYMERASE GLD2"/>
    <property type="match status" value="1"/>
</dbReference>
<dbReference type="Pfam" id="PF03828">
    <property type="entry name" value="PAP_assoc"/>
    <property type="match status" value="1"/>
</dbReference>
<name>A0ABR0K873_9EURO</name>
<feature type="compositionally biased region" description="Low complexity" evidence="10">
    <location>
        <begin position="28"/>
        <end position="45"/>
    </location>
</feature>
<evidence type="ECO:0000256" key="8">
    <source>
        <dbReference type="ARBA" id="ARBA00022723"/>
    </source>
</evidence>
<feature type="domain" description="Poly(A) RNA polymerase mitochondrial-like central palm" evidence="12">
    <location>
        <begin position="195"/>
        <end position="308"/>
    </location>
</feature>
<feature type="region of interest" description="Disordered" evidence="10">
    <location>
        <begin position="632"/>
        <end position="656"/>
    </location>
</feature>
<feature type="compositionally biased region" description="Polar residues" evidence="10">
    <location>
        <begin position="87"/>
        <end position="104"/>
    </location>
</feature>
<proteinExistence type="inferred from homology"/>
<feature type="region of interest" description="Disordered" evidence="10">
    <location>
        <begin position="722"/>
        <end position="742"/>
    </location>
</feature>
<dbReference type="EMBL" id="JAVRRG010000067">
    <property type="protein sequence ID" value="KAK5091934.1"/>
    <property type="molecule type" value="Genomic_DNA"/>
</dbReference>
<feature type="region of interest" description="Disordered" evidence="10">
    <location>
        <begin position="765"/>
        <end position="792"/>
    </location>
</feature>
<protein>
    <recommendedName>
        <fullName evidence="5">polynucleotide adenylyltransferase</fullName>
        <ecNumber evidence="5">2.7.7.19</ecNumber>
    </recommendedName>
</protein>
<dbReference type="Proteomes" id="UP001345013">
    <property type="component" value="Unassembled WGS sequence"/>
</dbReference>
<evidence type="ECO:0000256" key="1">
    <source>
        <dbReference type="ARBA" id="ARBA00001936"/>
    </source>
</evidence>
<feature type="compositionally biased region" description="Polar residues" evidence="10">
    <location>
        <begin position="771"/>
        <end position="792"/>
    </location>
</feature>
<gene>
    <name evidence="13" type="ORF">LTR24_005711</name>
</gene>
<keyword evidence="7" id="KW-0808">Transferase</keyword>
<evidence type="ECO:0000313" key="13">
    <source>
        <dbReference type="EMBL" id="KAK5091934.1"/>
    </source>
</evidence>
<sequence>MDPTNLTGFDPRVQDQLAQMSQNRRGRTSTQSSFSSSSQPSHHSQYNTHIHPRNSHYSRYQQGHLPPQPQQAPPGLDAFPPLGSAPPVNTYNMSHQSFQNPQDAYPVQNNHQTLTAAQEFFSRARGRGRGRGNRQSNNRVPQMSTNDYSRPSPQTQRLYMPTPNVHFGTPEQQRVSRQRHMEQTDYLNGLAAISSRNMLSTDEIGQKQQFSRKLGSIAERVVQTGTTQGSDMQRYQVRLQPYGSLANSFGTTGCDVDLLLTVERQNGALLEISEDVKRNLEKVLLDQGIGARLLTNTRVPILRVCEKPNTDLLKALREYRTKWELSLLEPESSHNQRGNDDYGPLPSLTESQEDDQRIAMAKLDLNAAEVALPDSPLPDHAKLEYVGDCGIQCDINFSNHVALHNSRMLWTYGQVDPRVRHLGVFVKNWAKARDINTPYRGTLSSYGYILMVLHYLINVARPPVLPNLQEMAKDNGWNQAPPELFEGHDIRFTQDRKIILQERDNMPHNNTSLGGLLLGFFRYYGTPQGFRWTEHVISIRTPGGILAKEQKGWTKAKWSEENSNVRQRYLLALEDPFEINHNVGRTVGHNGIVAIRDEFRRAWDIIDSIQRAAGPQGQSWVWNVRGHNESGDGLDLIRPSEGRGDTLRKDADARKARQMREKLEQQHALAMKNTPRGEQEGEMGEVGMLTARDTHLEVLAPAADNPAQLIHDVQHQDEKVLKMRSRQPERQRHHEDDIEEDDTMVNGAQATGEADDQWQSVTWEEHDVKSGSANIQSCGQKAQQSQNESWNASAPLVETGERIPEDTANASQSEAQIDGATDLWWNSHQQWTTEQGHDLKAVPDNTENILHDAKIIVQPRSPKYEFEDSLTTCHHAQTLEQSYSPECVGENIEWTTKSKAGLWLLNRDKRIRAGTFRPPTANHEGRLHAKFPYNKLMTKEELAQMNKRLEEQYKDSYYPKLPVEPIYRSPETNKVLVDITADSDSQWQPEGHFTDTLQKLKPADDWLVGSDILWSVNTETGKWLRWRDRQIKDGRWKHDPEDNSLSQKLCRLFRCDSEKTLANIERMNTELDTFFQGLLYPRASTGDDERRNAFTMMHRAVERLLEHRMTHRGDRQSCPPRVTQSSDELSHDDTAAALSQDLPSWRLKSPEITEMDGADACTVLHKQIHASASNGGPSAAPLPVHQAEREVQDMSTPIRWPIATRAGRWLQWRDEGMVDKTWQEAAHENSVFSRLNSLYPHDPGRAPSEQDRLNHEIKTYFTGVELPRSGFGNAEPVYRAILKIVEGRKDHAETRRVKLLLSLFQEGTLKGLREARNNPVVASTPQQRKHMDERSMQAVQALSSQLSTNRPSPSADEVADFNRKQRLAFFDRHQLSPSAELVPGMAAAKDAEISVRRDSAAEGSWNDLLSPSKSLNPCAISFVPMTDTEKPIGTKDIPSPPTTPRSGDADLFEPKGQHDPATTDESAGEVVPNTLQPDTWRTNRKHRHEDPRIIPIPRTPDFDFDPRQLADIENIKGGGNGCVRGGQSPYMLESDQHSWGGGGAMAQRSESMQRCWSHHGYSYPDSGVGMEEEIMKTADLLTELPISGDIFTG</sequence>
<accession>A0ABR0K873</accession>
<evidence type="ECO:0000256" key="7">
    <source>
        <dbReference type="ARBA" id="ARBA00022679"/>
    </source>
</evidence>
<dbReference type="InterPro" id="IPR043519">
    <property type="entry name" value="NT_sf"/>
</dbReference>
<keyword evidence="6" id="KW-0963">Cytoplasm</keyword>
<feature type="region of interest" description="Disordered" evidence="10">
    <location>
        <begin position="123"/>
        <end position="154"/>
    </location>
</feature>
<evidence type="ECO:0000313" key="14">
    <source>
        <dbReference type="Proteomes" id="UP001345013"/>
    </source>
</evidence>
<comment type="caution">
    <text evidence="13">The sequence shown here is derived from an EMBL/GenBank/DDBJ whole genome shotgun (WGS) entry which is preliminary data.</text>
</comment>
<feature type="region of interest" description="Disordered" evidence="10">
    <location>
        <begin position="1108"/>
        <end position="1130"/>
    </location>
</feature>
<evidence type="ECO:0000256" key="5">
    <source>
        <dbReference type="ARBA" id="ARBA00012388"/>
    </source>
</evidence>
<keyword evidence="8" id="KW-0479">Metal-binding</keyword>
<evidence type="ECO:0000259" key="11">
    <source>
        <dbReference type="Pfam" id="PF03828"/>
    </source>
</evidence>
<dbReference type="Gene3D" id="1.10.1410.10">
    <property type="match status" value="1"/>
</dbReference>
<evidence type="ECO:0000259" key="12">
    <source>
        <dbReference type="Pfam" id="PF22600"/>
    </source>
</evidence>
<feature type="compositionally biased region" description="Basic and acidic residues" evidence="10">
    <location>
        <begin position="722"/>
        <end position="736"/>
    </location>
</feature>
<evidence type="ECO:0000256" key="10">
    <source>
        <dbReference type="SAM" id="MobiDB-lite"/>
    </source>
</evidence>
<dbReference type="SUPFAM" id="SSF81301">
    <property type="entry name" value="Nucleotidyltransferase"/>
    <property type="match status" value="1"/>
</dbReference>
<evidence type="ECO:0000256" key="9">
    <source>
        <dbReference type="ARBA" id="ARBA00022842"/>
    </source>
</evidence>